<name>A0A3B0ZWG8_9ZZZZ</name>
<dbReference type="GO" id="GO:0004674">
    <property type="term" value="F:protein serine/threonine kinase activity"/>
    <property type="evidence" value="ECO:0007669"/>
    <property type="project" value="TreeGrafter"/>
</dbReference>
<dbReference type="AlphaFoldDB" id="A0A3B0ZWG8"/>
<reference evidence="6" key="1">
    <citation type="submission" date="2018-06" db="EMBL/GenBank/DDBJ databases">
        <authorList>
            <person name="Zhirakovskaya E."/>
        </authorList>
    </citation>
    <scope>NUCLEOTIDE SEQUENCE</scope>
</reference>
<dbReference type="Gene3D" id="3.30.200.20">
    <property type="entry name" value="Phosphorylase Kinase, domain 1"/>
    <property type="match status" value="1"/>
</dbReference>
<evidence type="ECO:0000259" key="5">
    <source>
        <dbReference type="PROSITE" id="PS50011"/>
    </source>
</evidence>
<dbReference type="InterPro" id="IPR000719">
    <property type="entry name" value="Prot_kinase_dom"/>
</dbReference>
<dbReference type="Pfam" id="PF00069">
    <property type="entry name" value="Pkinase"/>
    <property type="match status" value="1"/>
</dbReference>
<evidence type="ECO:0000256" key="3">
    <source>
        <dbReference type="ARBA" id="ARBA00022777"/>
    </source>
</evidence>
<feature type="non-terminal residue" evidence="6">
    <location>
        <position position="328"/>
    </location>
</feature>
<protein>
    <recommendedName>
        <fullName evidence="5">Protein kinase domain-containing protein</fullName>
    </recommendedName>
</protein>
<organism evidence="6">
    <name type="scientific">hydrothermal vent metagenome</name>
    <dbReference type="NCBI Taxonomy" id="652676"/>
    <lineage>
        <taxon>unclassified sequences</taxon>
        <taxon>metagenomes</taxon>
        <taxon>ecological metagenomes</taxon>
    </lineage>
</organism>
<dbReference type="PROSITE" id="PS00108">
    <property type="entry name" value="PROTEIN_KINASE_ST"/>
    <property type="match status" value="1"/>
</dbReference>
<accession>A0A3B0ZWG8</accession>
<dbReference type="GO" id="GO:0005524">
    <property type="term" value="F:ATP binding"/>
    <property type="evidence" value="ECO:0007669"/>
    <property type="project" value="UniProtKB-KW"/>
</dbReference>
<evidence type="ECO:0000256" key="4">
    <source>
        <dbReference type="ARBA" id="ARBA00022840"/>
    </source>
</evidence>
<dbReference type="InterPro" id="IPR017441">
    <property type="entry name" value="Protein_kinase_ATP_BS"/>
</dbReference>
<dbReference type="PANTHER" id="PTHR43289">
    <property type="entry name" value="MITOGEN-ACTIVATED PROTEIN KINASE KINASE KINASE 20-RELATED"/>
    <property type="match status" value="1"/>
</dbReference>
<keyword evidence="2" id="KW-0547">Nucleotide-binding</keyword>
<keyword evidence="4" id="KW-0067">ATP-binding</keyword>
<sequence>MDEAYWQKLQNVFDEAVEIAPTRQAAFLVKACHGDEAMQEDLQGLLQAHVDVDQNWSQAAAPSSPMLGLSTPCQDGDEIGHYKIVTQIGAGGMGVVYQAYDSRLQRHVALKFLPAFLDGDKSCRERFMAEARAASKLDHPNICVIHDINETPEGHMYITMPHYEGETLSARLKRGRIPVEDALSICIQVAEGLSIAHNNGIIHRDIKPANIMLVQDGSVKILDFGIAKVENVNLTRTGMGVGTLAYMAPEQIHGKDVDVRVDVWALGVTLYEMLTGLTAFEGNGASQVVQAVLNSEGDPANSINQHNIGQHVPDVLQGILLKAMQRDR</sequence>
<dbReference type="PANTHER" id="PTHR43289:SF34">
    <property type="entry name" value="SERINE_THREONINE-PROTEIN KINASE YBDM-RELATED"/>
    <property type="match status" value="1"/>
</dbReference>
<dbReference type="CDD" id="cd14014">
    <property type="entry name" value="STKc_PknB_like"/>
    <property type="match status" value="1"/>
</dbReference>
<feature type="domain" description="Protein kinase" evidence="5">
    <location>
        <begin position="82"/>
        <end position="328"/>
    </location>
</feature>
<gene>
    <name evidence="6" type="ORF">MNBD_GAMMA21-2917</name>
</gene>
<dbReference type="PROSITE" id="PS00107">
    <property type="entry name" value="PROTEIN_KINASE_ATP"/>
    <property type="match status" value="1"/>
</dbReference>
<dbReference type="SUPFAM" id="SSF56112">
    <property type="entry name" value="Protein kinase-like (PK-like)"/>
    <property type="match status" value="1"/>
</dbReference>
<keyword evidence="3" id="KW-0418">Kinase</keyword>
<dbReference type="PROSITE" id="PS50011">
    <property type="entry name" value="PROTEIN_KINASE_DOM"/>
    <property type="match status" value="1"/>
</dbReference>
<evidence type="ECO:0000256" key="2">
    <source>
        <dbReference type="ARBA" id="ARBA00022741"/>
    </source>
</evidence>
<dbReference type="InterPro" id="IPR011009">
    <property type="entry name" value="Kinase-like_dom_sf"/>
</dbReference>
<dbReference type="EMBL" id="UOFR01000055">
    <property type="protein sequence ID" value="VAW97858.1"/>
    <property type="molecule type" value="Genomic_DNA"/>
</dbReference>
<evidence type="ECO:0000256" key="1">
    <source>
        <dbReference type="ARBA" id="ARBA00022679"/>
    </source>
</evidence>
<dbReference type="SMART" id="SM00220">
    <property type="entry name" value="S_TKc"/>
    <property type="match status" value="1"/>
</dbReference>
<dbReference type="Gene3D" id="1.10.510.10">
    <property type="entry name" value="Transferase(Phosphotransferase) domain 1"/>
    <property type="match status" value="1"/>
</dbReference>
<evidence type="ECO:0000313" key="6">
    <source>
        <dbReference type="EMBL" id="VAW97858.1"/>
    </source>
</evidence>
<dbReference type="InterPro" id="IPR008271">
    <property type="entry name" value="Ser/Thr_kinase_AS"/>
</dbReference>
<proteinExistence type="predicted"/>
<keyword evidence="1" id="KW-0808">Transferase</keyword>